<dbReference type="EMBL" id="JASPKZ010008835">
    <property type="protein sequence ID" value="KAJ9578944.1"/>
    <property type="molecule type" value="Genomic_DNA"/>
</dbReference>
<reference evidence="2" key="2">
    <citation type="submission" date="2023-05" db="EMBL/GenBank/DDBJ databases">
        <authorList>
            <person name="Fouks B."/>
        </authorList>
    </citation>
    <scope>NUCLEOTIDE SEQUENCE</scope>
    <source>
        <strain evidence="2">Stay&amp;Tobe</strain>
        <tissue evidence="2">Testes</tissue>
    </source>
</reference>
<keyword evidence="3" id="KW-1185">Reference proteome</keyword>
<sequence length="91" mass="10553">CVRLDTRHCIINPSWVIAFFLNFRCVNAIHDVMSVGSTKHFNTIVSIKSYNRSMTNQPYSCIIYVGQLQNFHVSDYIFLYVSITNLIPPYC</sequence>
<dbReference type="Proteomes" id="UP001233999">
    <property type="component" value="Unassembled WGS sequence"/>
</dbReference>
<keyword evidence="1" id="KW-0732">Signal</keyword>
<reference evidence="2" key="1">
    <citation type="journal article" date="2023" name="IScience">
        <title>Live-bearing cockroach genome reveals convergent evolutionary mechanisms linked to viviparity in insects and beyond.</title>
        <authorList>
            <person name="Fouks B."/>
            <person name="Harrison M.C."/>
            <person name="Mikhailova A.A."/>
            <person name="Marchal E."/>
            <person name="English S."/>
            <person name="Carruthers M."/>
            <person name="Jennings E.C."/>
            <person name="Chiamaka E.L."/>
            <person name="Frigard R.A."/>
            <person name="Pippel M."/>
            <person name="Attardo G.M."/>
            <person name="Benoit J.B."/>
            <person name="Bornberg-Bauer E."/>
            <person name="Tobe S.S."/>
        </authorList>
    </citation>
    <scope>NUCLEOTIDE SEQUENCE</scope>
    <source>
        <strain evidence="2">Stay&amp;Tobe</strain>
    </source>
</reference>
<gene>
    <name evidence="2" type="ORF">L9F63_024946</name>
</gene>
<evidence type="ECO:0000313" key="2">
    <source>
        <dbReference type="EMBL" id="KAJ9578944.1"/>
    </source>
</evidence>
<name>A0AAD7ZDZ1_DIPPU</name>
<feature type="non-terminal residue" evidence="2">
    <location>
        <position position="1"/>
    </location>
</feature>
<proteinExistence type="predicted"/>
<organism evidence="2 3">
    <name type="scientific">Diploptera punctata</name>
    <name type="common">Pacific beetle cockroach</name>
    <dbReference type="NCBI Taxonomy" id="6984"/>
    <lineage>
        <taxon>Eukaryota</taxon>
        <taxon>Metazoa</taxon>
        <taxon>Ecdysozoa</taxon>
        <taxon>Arthropoda</taxon>
        <taxon>Hexapoda</taxon>
        <taxon>Insecta</taxon>
        <taxon>Pterygota</taxon>
        <taxon>Neoptera</taxon>
        <taxon>Polyneoptera</taxon>
        <taxon>Dictyoptera</taxon>
        <taxon>Blattodea</taxon>
        <taxon>Blaberoidea</taxon>
        <taxon>Blaberidae</taxon>
        <taxon>Diplopterinae</taxon>
        <taxon>Diploptera</taxon>
    </lineage>
</organism>
<comment type="caution">
    <text evidence="2">The sequence shown here is derived from an EMBL/GenBank/DDBJ whole genome shotgun (WGS) entry which is preliminary data.</text>
</comment>
<feature type="signal peptide" evidence="1">
    <location>
        <begin position="1"/>
        <end position="28"/>
    </location>
</feature>
<dbReference type="AlphaFoldDB" id="A0AAD7ZDZ1"/>
<protein>
    <submittedName>
        <fullName evidence="2">Uncharacterized protein</fullName>
    </submittedName>
</protein>
<evidence type="ECO:0000256" key="1">
    <source>
        <dbReference type="SAM" id="SignalP"/>
    </source>
</evidence>
<accession>A0AAD7ZDZ1</accession>
<feature type="chain" id="PRO_5042286330" evidence="1">
    <location>
        <begin position="29"/>
        <end position="91"/>
    </location>
</feature>
<evidence type="ECO:0000313" key="3">
    <source>
        <dbReference type="Proteomes" id="UP001233999"/>
    </source>
</evidence>
<feature type="non-terminal residue" evidence="2">
    <location>
        <position position="91"/>
    </location>
</feature>